<feature type="transmembrane region" description="Helical" evidence="2">
    <location>
        <begin position="128"/>
        <end position="149"/>
    </location>
</feature>
<evidence type="ECO:0000313" key="3">
    <source>
        <dbReference type="EMBL" id="KAG7285706.1"/>
    </source>
</evidence>
<reference evidence="3" key="1">
    <citation type="submission" date="2023-02" db="EMBL/GenBank/DDBJ databases">
        <authorList>
            <person name="Palmer J.M."/>
        </authorList>
    </citation>
    <scope>NUCLEOTIDE SEQUENCE</scope>
    <source>
        <strain evidence="3">FW57</strain>
    </source>
</reference>
<evidence type="ECO:0000256" key="2">
    <source>
        <dbReference type="SAM" id="Phobius"/>
    </source>
</evidence>
<protein>
    <recommendedName>
        <fullName evidence="5">MARVEL domain-containing protein</fullName>
    </recommendedName>
</protein>
<evidence type="ECO:0000313" key="4">
    <source>
        <dbReference type="Proteomes" id="UP001197093"/>
    </source>
</evidence>
<evidence type="ECO:0008006" key="5">
    <source>
        <dbReference type="Google" id="ProtNLM"/>
    </source>
</evidence>
<feature type="region of interest" description="Disordered" evidence="1">
    <location>
        <begin position="157"/>
        <end position="188"/>
    </location>
</feature>
<feature type="transmembrane region" description="Helical" evidence="2">
    <location>
        <begin position="77"/>
        <end position="95"/>
    </location>
</feature>
<dbReference type="PANTHER" id="PTHR39608">
    <property type="entry name" value="INTEGRAL MEMBRANE PROTEIN (AFU_ORTHOLOGUE AFUA_5G08640)"/>
    <property type="match status" value="1"/>
</dbReference>
<keyword evidence="4" id="KW-1185">Reference proteome</keyword>
<sequence>MDTRRGFLAGRIPRTLLGLNNFVVLASSIILTGILSYFIHWHYRGTHIIYNEVIAVITLFFYLFAMVLPAVKSYHGYMLPLNLALSYLWLTSLIFSSQDWSGGRCRYTPYALRTGIRHHCGLKHTVQAFNIIGFSYLFFNTILEALMWASHRRERVRTTDPEKDRPLTTTTATTTAGTANGGANTTTI</sequence>
<feature type="compositionally biased region" description="Basic and acidic residues" evidence="1">
    <location>
        <begin position="157"/>
        <end position="166"/>
    </location>
</feature>
<feature type="compositionally biased region" description="Low complexity" evidence="1">
    <location>
        <begin position="168"/>
        <end position="188"/>
    </location>
</feature>
<keyword evidence="2" id="KW-1133">Transmembrane helix</keyword>
<evidence type="ECO:0000256" key="1">
    <source>
        <dbReference type="SAM" id="MobiDB-lite"/>
    </source>
</evidence>
<gene>
    <name evidence="3" type="ORF">NEMBOFW57_007999</name>
</gene>
<name>A0AAD4HW79_9PEZI</name>
<keyword evidence="2" id="KW-0812">Transmembrane</keyword>
<accession>A0AAD4HW79</accession>
<dbReference type="AlphaFoldDB" id="A0AAD4HW79"/>
<organism evidence="3 4">
    <name type="scientific">Staphylotrichum longicolle</name>
    <dbReference type="NCBI Taxonomy" id="669026"/>
    <lineage>
        <taxon>Eukaryota</taxon>
        <taxon>Fungi</taxon>
        <taxon>Dikarya</taxon>
        <taxon>Ascomycota</taxon>
        <taxon>Pezizomycotina</taxon>
        <taxon>Sordariomycetes</taxon>
        <taxon>Sordariomycetidae</taxon>
        <taxon>Sordariales</taxon>
        <taxon>Chaetomiaceae</taxon>
        <taxon>Staphylotrichum</taxon>
    </lineage>
</organism>
<keyword evidence="2" id="KW-0472">Membrane</keyword>
<proteinExistence type="predicted"/>
<dbReference type="EMBL" id="JAHCVI010000004">
    <property type="protein sequence ID" value="KAG7285706.1"/>
    <property type="molecule type" value="Genomic_DNA"/>
</dbReference>
<comment type="caution">
    <text evidence="3">The sequence shown here is derived from an EMBL/GenBank/DDBJ whole genome shotgun (WGS) entry which is preliminary data.</text>
</comment>
<dbReference type="Proteomes" id="UP001197093">
    <property type="component" value="Unassembled WGS sequence"/>
</dbReference>
<feature type="transmembrane region" description="Helical" evidence="2">
    <location>
        <begin position="49"/>
        <end position="70"/>
    </location>
</feature>
<feature type="transmembrane region" description="Helical" evidence="2">
    <location>
        <begin position="21"/>
        <end position="43"/>
    </location>
</feature>
<dbReference type="PANTHER" id="PTHR39608:SF2">
    <property type="entry name" value="MARVEL DOMAIN-CONTAINING PROTEIN"/>
    <property type="match status" value="1"/>
</dbReference>